<reference evidence="1" key="1">
    <citation type="submission" date="2018-02" db="EMBL/GenBank/DDBJ databases">
        <title>Insights into the development of Late Embryogenesis Abundant (LEA) gene family in Cleistogenes songorica, a xerophyte desert plant.</title>
        <authorList>
            <person name="Muvunyi B.P."/>
            <person name="Zhang J."/>
            <person name="Wang Y."/>
        </authorList>
    </citation>
    <scope>NUCLEOTIDE SEQUENCE</scope>
</reference>
<organism evidence="1">
    <name type="scientific">Cleistogenes songorica</name>
    <dbReference type="NCBI Taxonomy" id="121774"/>
    <lineage>
        <taxon>Eukaryota</taxon>
        <taxon>Viridiplantae</taxon>
        <taxon>Streptophyta</taxon>
        <taxon>Embryophyta</taxon>
        <taxon>Tracheophyta</taxon>
        <taxon>Spermatophyta</taxon>
        <taxon>Magnoliopsida</taxon>
        <taxon>Liliopsida</taxon>
        <taxon>Poales</taxon>
        <taxon>Poaceae</taxon>
        <taxon>PACMAD clade</taxon>
        <taxon>Chloridoideae</taxon>
        <taxon>Cynodonteae</taxon>
        <taxon>Orininae</taxon>
        <taxon>Cleistogenes</taxon>
    </lineage>
</organism>
<sequence length="354" mass="39264">MDPLTCGLQARPNMMTVTSDARNKNRQQRINGLAARNNWVFNSNIDPTVLACKSKFIQKLALLLLTSKRRYFPNIKQWLEKSSSRFMDFLSMISSRKSTDKGAPQAVAQNPKVQLPGLPLVVCAIGDFVSSELVCLDFSTAFWLENPNKQTAFGSSFSKRIFSPSMGPDRTACSLYVCRCGEEDEWGEEIYREANWPKIEAVENNAQVVNDNVDLRVYIGAKSQSATIANQLMISVNRYYVCAKCILCIIALPYNTSVDCNDGGRALSAAITVVEGSEKTVAEKAVKLGTVVKDATSALATTTEEKTAFWEPDPETRYNRPVTGTKEVDAADLRAEMLKQRNLQEIDGTARTKL</sequence>
<protein>
    <submittedName>
        <fullName evidence="1">Late embryogenesis abundant</fullName>
    </submittedName>
</protein>
<evidence type="ECO:0000313" key="1">
    <source>
        <dbReference type="EMBL" id="AWJ68113.1"/>
    </source>
</evidence>
<dbReference type="EMBL" id="MG976939">
    <property type="protein sequence ID" value="AWJ68113.1"/>
    <property type="molecule type" value="Genomic_DNA"/>
</dbReference>
<proteinExistence type="predicted"/>
<dbReference type="GO" id="GO:0006950">
    <property type="term" value="P:response to stress"/>
    <property type="evidence" value="ECO:0007669"/>
    <property type="project" value="TreeGrafter"/>
</dbReference>
<dbReference type="InterPro" id="IPR004926">
    <property type="entry name" value="LEA_3a"/>
</dbReference>
<gene>
    <name evidence="1" type="primary">Lea8</name>
</gene>
<name>A0A2S1WLS8_9POAL</name>
<dbReference type="Pfam" id="PF03242">
    <property type="entry name" value="LEA_3a"/>
    <property type="match status" value="1"/>
</dbReference>
<accession>A0A2S1WLS8</accession>
<dbReference type="AlphaFoldDB" id="A0A2S1WLS8"/>
<dbReference type="PANTHER" id="PTHR33509">
    <property type="entry name" value="LATE EMBRYOGENIS ABUNDANT PROTEIN 2-RELATED"/>
    <property type="match status" value="1"/>
</dbReference>
<dbReference type="GO" id="GO:0005739">
    <property type="term" value="C:mitochondrion"/>
    <property type="evidence" value="ECO:0007669"/>
    <property type="project" value="TreeGrafter"/>
</dbReference>
<dbReference type="PANTHER" id="PTHR33509:SF3">
    <property type="entry name" value="OS05G0362600 PROTEIN"/>
    <property type="match status" value="1"/>
</dbReference>